<comment type="catalytic activity">
    <reaction evidence="1">
        <text>Random endo-hydrolysis of N-acetyl-beta-D-glucosaminide (1-&gt;4)-beta-linkages in chitin and chitodextrins.</text>
        <dbReference type="EC" id="3.2.1.14"/>
    </reaction>
</comment>
<keyword evidence="3 7" id="KW-0378">Hydrolase</keyword>
<dbReference type="InterPro" id="IPR017853">
    <property type="entry name" value="GH"/>
</dbReference>
<keyword evidence="4" id="KW-0146">Chitin degradation</keyword>
<protein>
    <recommendedName>
        <fullName evidence="2">chitinase</fullName>
        <ecNumber evidence="2">3.2.1.14</ecNumber>
    </recommendedName>
</protein>
<dbReference type="EC" id="3.2.1.14" evidence="2"/>
<keyword evidence="9" id="KW-0732">Signal</keyword>
<gene>
    <name evidence="11" type="ORF">ISS97_15840</name>
</gene>
<dbReference type="CDD" id="cd06548">
    <property type="entry name" value="GH18_chitinase"/>
    <property type="match status" value="1"/>
</dbReference>
<organism evidence="11 12">
    <name type="scientific">Dyella koreensis</name>
    <dbReference type="NCBI Taxonomy" id="311235"/>
    <lineage>
        <taxon>Bacteria</taxon>
        <taxon>Pseudomonadati</taxon>
        <taxon>Pseudomonadota</taxon>
        <taxon>Gammaproteobacteria</taxon>
        <taxon>Lysobacterales</taxon>
        <taxon>Rhodanobacteraceae</taxon>
        <taxon>Dyella</taxon>
    </lineage>
</organism>
<evidence type="ECO:0000313" key="12">
    <source>
        <dbReference type="Proteomes" id="UP001620408"/>
    </source>
</evidence>
<dbReference type="PROSITE" id="PS01095">
    <property type="entry name" value="GH18_1"/>
    <property type="match status" value="1"/>
</dbReference>
<keyword evidence="6" id="KW-0624">Polysaccharide degradation</keyword>
<evidence type="ECO:0000256" key="6">
    <source>
        <dbReference type="ARBA" id="ARBA00023326"/>
    </source>
</evidence>
<feature type="chain" id="PRO_5046167020" description="chitinase" evidence="9">
    <location>
        <begin position="31"/>
        <end position="383"/>
    </location>
</feature>
<dbReference type="InterPro" id="IPR011583">
    <property type="entry name" value="Chitinase_II/V-like_cat"/>
</dbReference>
<dbReference type="InterPro" id="IPR001223">
    <property type="entry name" value="Glyco_hydro18_cat"/>
</dbReference>
<accession>A0ABW8KA31</accession>
<reference evidence="11 12" key="1">
    <citation type="submission" date="2020-10" db="EMBL/GenBank/DDBJ databases">
        <title>Phylogeny of dyella-like bacteria.</title>
        <authorList>
            <person name="Fu J."/>
        </authorList>
    </citation>
    <scope>NUCLEOTIDE SEQUENCE [LARGE SCALE GENOMIC DNA]</scope>
    <source>
        <strain evidence="11 12">BB4</strain>
    </source>
</reference>
<evidence type="ECO:0000256" key="9">
    <source>
        <dbReference type="SAM" id="SignalP"/>
    </source>
</evidence>
<dbReference type="InterPro" id="IPR050314">
    <property type="entry name" value="Glycosyl_Hydrlase_18"/>
</dbReference>
<dbReference type="InterPro" id="IPR001579">
    <property type="entry name" value="Glyco_hydro_18_chit_AS"/>
</dbReference>
<evidence type="ECO:0000256" key="4">
    <source>
        <dbReference type="ARBA" id="ARBA00023024"/>
    </source>
</evidence>
<evidence type="ECO:0000259" key="10">
    <source>
        <dbReference type="PROSITE" id="PS51910"/>
    </source>
</evidence>
<dbReference type="PANTHER" id="PTHR11177">
    <property type="entry name" value="CHITINASE"/>
    <property type="match status" value="1"/>
</dbReference>
<dbReference type="SUPFAM" id="SSF54556">
    <property type="entry name" value="Chitinase insertion domain"/>
    <property type="match status" value="1"/>
</dbReference>
<feature type="signal peptide" evidence="9">
    <location>
        <begin position="1"/>
        <end position="30"/>
    </location>
</feature>
<feature type="domain" description="GH18" evidence="10">
    <location>
        <begin position="37"/>
        <end position="381"/>
    </location>
</feature>
<evidence type="ECO:0000256" key="5">
    <source>
        <dbReference type="ARBA" id="ARBA00023295"/>
    </source>
</evidence>
<sequence length="383" mass="41490">MHGIISRGRAAAVGVLAMLLSLPLAGVLAAADAPAPYRIVGYVADASPLPPIDANKLDVINYAFGTLDDQGDIVLKSPVATASLATLTGLRKVNPSLKVVLSVGGWSAGHFSEAALTDASRQRFADDAAKLIEQHDLDGLDVDWEYPTLPGGDISHRPEDKRNFSLLLETARARLDKLGKAHGGRHYLLTIAAADSEFVAGIELERAGRSLDWFNLMTYDFHNSLTSTTGHHAALYLAAVAPANDRSGDKAVRQFLAAGVPAKKLVVGVAFYGRAFTGVDSAHDGLQQKYAKFVGAPSWRELLASYIDKNGYVRHWDAQARAPFLWNAKTRTFVSYEDPQSIQAKMDYVKAKGLGGAMYWEQSLDQNDQLLDVIDRALHPKKP</sequence>
<keyword evidence="6" id="KW-0119">Carbohydrate metabolism</keyword>
<dbReference type="Proteomes" id="UP001620408">
    <property type="component" value="Unassembled WGS sequence"/>
</dbReference>
<dbReference type="PANTHER" id="PTHR11177:SF317">
    <property type="entry name" value="CHITINASE 12-RELATED"/>
    <property type="match status" value="1"/>
</dbReference>
<comment type="similarity">
    <text evidence="8">Belongs to the glycosyl hydrolase 18 family.</text>
</comment>
<evidence type="ECO:0000256" key="2">
    <source>
        <dbReference type="ARBA" id="ARBA00012729"/>
    </source>
</evidence>
<keyword evidence="5 7" id="KW-0326">Glycosidase</keyword>
<dbReference type="SUPFAM" id="SSF51445">
    <property type="entry name" value="(Trans)glycosidases"/>
    <property type="match status" value="1"/>
</dbReference>
<evidence type="ECO:0000256" key="8">
    <source>
        <dbReference type="RuleBase" id="RU004453"/>
    </source>
</evidence>
<dbReference type="PROSITE" id="PS51910">
    <property type="entry name" value="GH18_2"/>
    <property type="match status" value="1"/>
</dbReference>
<proteinExistence type="inferred from homology"/>
<evidence type="ECO:0000256" key="1">
    <source>
        <dbReference type="ARBA" id="ARBA00000822"/>
    </source>
</evidence>
<evidence type="ECO:0000313" key="11">
    <source>
        <dbReference type="EMBL" id="MFK2918743.1"/>
    </source>
</evidence>
<evidence type="ECO:0000256" key="3">
    <source>
        <dbReference type="ARBA" id="ARBA00022801"/>
    </source>
</evidence>
<dbReference type="EMBL" id="JADIKD010000012">
    <property type="protein sequence ID" value="MFK2918743.1"/>
    <property type="molecule type" value="Genomic_DNA"/>
</dbReference>
<dbReference type="Pfam" id="PF00704">
    <property type="entry name" value="Glyco_hydro_18"/>
    <property type="match status" value="1"/>
</dbReference>
<dbReference type="Gene3D" id="3.10.50.10">
    <property type="match status" value="1"/>
</dbReference>
<comment type="caution">
    <text evidence="11">The sequence shown here is derived from an EMBL/GenBank/DDBJ whole genome shotgun (WGS) entry which is preliminary data.</text>
</comment>
<dbReference type="InterPro" id="IPR029070">
    <property type="entry name" value="Chitinase_insertion_sf"/>
</dbReference>
<keyword evidence="12" id="KW-1185">Reference proteome</keyword>
<dbReference type="Gene3D" id="3.20.20.80">
    <property type="entry name" value="Glycosidases"/>
    <property type="match status" value="1"/>
</dbReference>
<dbReference type="SMART" id="SM00636">
    <property type="entry name" value="Glyco_18"/>
    <property type="match status" value="1"/>
</dbReference>
<name>A0ABW8KA31_9GAMM</name>
<dbReference type="RefSeq" id="WP_379983645.1">
    <property type="nucleotide sequence ID" value="NZ_JADIKD010000012.1"/>
</dbReference>
<evidence type="ECO:0000256" key="7">
    <source>
        <dbReference type="RuleBase" id="RU000489"/>
    </source>
</evidence>
<dbReference type="GO" id="GO:0016787">
    <property type="term" value="F:hydrolase activity"/>
    <property type="evidence" value="ECO:0007669"/>
    <property type="project" value="UniProtKB-KW"/>
</dbReference>